<dbReference type="EMBL" id="QPMK01000014">
    <property type="protein sequence ID" value="RDD65257.1"/>
    <property type="molecule type" value="Genomic_DNA"/>
</dbReference>
<gene>
    <name evidence="1" type="ORF">DU478_15980</name>
</gene>
<organism evidence="1 2">
    <name type="scientific">Thalassococcus profundi</name>
    <dbReference type="NCBI Taxonomy" id="2282382"/>
    <lineage>
        <taxon>Bacteria</taxon>
        <taxon>Pseudomonadati</taxon>
        <taxon>Pseudomonadota</taxon>
        <taxon>Alphaproteobacteria</taxon>
        <taxon>Rhodobacterales</taxon>
        <taxon>Roseobacteraceae</taxon>
        <taxon>Thalassococcus</taxon>
    </lineage>
</organism>
<protein>
    <recommendedName>
        <fullName evidence="3">SH3 domain-containing protein</fullName>
    </recommendedName>
</protein>
<name>A0A369TM98_9RHOB</name>
<evidence type="ECO:0008006" key="3">
    <source>
        <dbReference type="Google" id="ProtNLM"/>
    </source>
</evidence>
<proteinExistence type="predicted"/>
<dbReference type="Proteomes" id="UP000253977">
    <property type="component" value="Unassembled WGS sequence"/>
</dbReference>
<dbReference type="OrthoDB" id="9816009at2"/>
<reference evidence="1 2" key="1">
    <citation type="submission" date="2018-07" db="EMBL/GenBank/DDBJ databases">
        <title>Thalassococcus profundi sp. nov., a marine bacterium isolated from deep seawater of Okinawa Trough.</title>
        <authorList>
            <person name="Yu M."/>
        </authorList>
    </citation>
    <scope>NUCLEOTIDE SEQUENCE [LARGE SCALE GENOMIC DNA]</scope>
    <source>
        <strain evidence="1 2">WRAS1</strain>
    </source>
</reference>
<comment type="caution">
    <text evidence="1">The sequence shown here is derived from an EMBL/GenBank/DDBJ whole genome shotgun (WGS) entry which is preliminary data.</text>
</comment>
<accession>A0A369TM98</accession>
<evidence type="ECO:0000313" key="2">
    <source>
        <dbReference type="Proteomes" id="UP000253977"/>
    </source>
</evidence>
<dbReference type="AlphaFoldDB" id="A0A369TM98"/>
<sequence>MAPVLFAGVAATDAHAQAAEPWEAACIMRHLDPNGDGFLSIRSGPGSNYSEILRVRNGDSMPIDTRKCRGKWCYAESINKDGRRLQQTGWFHTGWCEMIP</sequence>
<evidence type="ECO:0000313" key="1">
    <source>
        <dbReference type="EMBL" id="RDD65257.1"/>
    </source>
</evidence>
<keyword evidence="2" id="KW-1185">Reference proteome</keyword>
<dbReference type="Gene3D" id="2.30.30.40">
    <property type="entry name" value="SH3 Domains"/>
    <property type="match status" value="1"/>
</dbReference>